<feature type="domain" description="Ubiquitin-like protease family profile" evidence="5">
    <location>
        <begin position="11"/>
        <end position="177"/>
    </location>
</feature>
<dbReference type="SUPFAM" id="SSF54001">
    <property type="entry name" value="Cysteine proteinases"/>
    <property type="match status" value="1"/>
</dbReference>
<reference evidence="6" key="1">
    <citation type="submission" date="2023-04" db="EMBL/GenBank/DDBJ databases">
        <title>Phytophthora fragariaefolia NBRC 109709.</title>
        <authorList>
            <person name="Ichikawa N."/>
            <person name="Sato H."/>
            <person name="Tonouchi N."/>
        </authorList>
    </citation>
    <scope>NUCLEOTIDE SEQUENCE</scope>
    <source>
        <strain evidence="6">NBRC 109709</strain>
    </source>
</reference>
<dbReference type="Pfam" id="PF02902">
    <property type="entry name" value="Peptidase_C48"/>
    <property type="match status" value="1"/>
</dbReference>
<evidence type="ECO:0000256" key="1">
    <source>
        <dbReference type="ARBA" id="ARBA00005234"/>
    </source>
</evidence>
<keyword evidence="7" id="KW-1185">Reference proteome</keyword>
<dbReference type="OrthoDB" id="5065855at2759"/>
<protein>
    <submittedName>
        <fullName evidence="6">Unnamed protein product</fullName>
    </submittedName>
</protein>
<dbReference type="Gene3D" id="3.40.395.10">
    <property type="entry name" value="Adenoviral Proteinase, Chain A"/>
    <property type="match status" value="1"/>
</dbReference>
<keyword evidence="2" id="KW-0645">Protease</keyword>
<dbReference type="AlphaFoldDB" id="A0A9W6U3J2"/>
<comment type="caution">
    <text evidence="6">The sequence shown here is derived from an EMBL/GenBank/DDBJ whole genome shotgun (WGS) entry which is preliminary data.</text>
</comment>
<evidence type="ECO:0000313" key="6">
    <source>
        <dbReference type="EMBL" id="GMF28133.1"/>
    </source>
</evidence>
<evidence type="ECO:0000256" key="4">
    <source>
        <dbReference type="ARBA" id="ARBA00022807"/>
    </source>
</evidence>
<dbReference type="InterPro" id="IPR038765">
    <property type="entry name" value="Papain-like_cys_pep_sf"/>
</dbReference>
<dbReference type="GO" id="GO:0000338">
    <property type="term" value="P:protein deneddylation"/>
    <property type="evidence" value="ECO:0007669"/>
    <property type="project" value="TreeGrafter"/>
</dbReference>
<dbReference type="InterPro" id="IPR003653">
    <property type="entry name" value="Peptidase_C48_C"/>
</dbReference>
<organism evidence="6 7">
    <name type="scientific">Phytophthora fragariaefolia</name>
    <dbReference type="NCBI Taxonomy" id="1490495"/>
    <lineage>
        <taxon>Eukaryota</taxon>
        <taxon>Sar</taxon>
        <taxon>Stramenopiles</taxon>
        <taxon>Oomycota</taxon>
        <taxon>Peronosporomycetes</taxon>
        <taxon>Peronosporales</taxon>
        <taxon>Peronosporaceae</taxon>
        <taxon>Phytophthora</taxon>
    </lineage>
</organism>
<dbReference type="PROSITE" id="PS50600">
    <property type="entry name" value="ULP_PROTEASE"/>
    <property type="match status" value="1"/>
</dbReference>
<evidence type="ECO:0000256" key="3">
    <source>
        <dbReference type="ARBA" id="ARBA00022801"/>
    </source>
</evidence>
<dbReference type="EMBL" id="BSXT01000462">
    <property type="protein sequence ID" value="GMF28133.1"/>
    <property type="molecule type" value="Genomic_DNA"/>
</dbReference>
<accession>A0A9W6U3J2</accession>
<sequence length="223" mass="24839">MARQVLNYHDVQLYEADVALFPTRQWLNDNAVNFYLQFLTQTAASRDVLLMDPAVASCLLHQCEDDDELRDLARGVELAQRRLCLIPVTDNDALGAGSSHWSLLRYAAGEFQHFDSSAGHNRRAARRVAKAFERLLAVAGRLDGKGAADRVQEAPDAPQQQNGYDCGMYVLVLAEYFCRQHASGAAETATLQEYATPERVTELRLQMPKLIAELQQTEAGRGD</sequence>
<dbReference type="GO" id="GO:0019784">
    <property type="term" value="F:deNEDDylase activity"/>
    <property type="evidence" value="ECO:0007669"/>
    <property type="project" value="InterPro"/>
</dbReference>
<dbReference type="GO" id="GO:0008234">
    <property type="term" value="F:cysteine-type peptidase activity"/>
    <property type="evidence" value="ECO:0007669"/>
    <property type="project" value="UniProtKB-KW"/>
</dbReference>
<dbReference type="Proteomes" id="UP001165121">
    <property type="component" value="Unassembled WGS sequence"/>
</dbReference>
<dbReference type="PANTHER" id="PTHR46468:SF1">
    <property type="entry name" value="SENTRIN-SPECIFIC PROTEASE 8"/>
    <property type="match status" value="1"/>
</dbReference>
<evidence type="ECO:0000256" key="2">
    <source>
        <dbReference type="ARBA" id="ARBA00022670"/>
    </source>
</evidence>
<comment type="similarity">
    <text evidence="1">Belongs to the peptidase C48 family.</text>
</comment>
<keyword evidence="3" id="KW-0378">Hydrolase</keyword>
<evidence type="ECO:0000313" key="7">
    <source>
        <dbReference type="Proteomes" id="UP001165121"/>
    </source>
</evidence>
<dbReference type="InterPro" id="IPR044613">
    <property type="entry name" value="Nep1/2-like"/>
</dbReference>
<gene>
    <name evidence="6" type="ORF">Pfra01_000575800</name>
</gene>
<name>A0A9W6U3J2_9STRA</name>
<keyword evidence="4" id="KW-0788">Thiol protease</keyword>
<dbReference type="PANTHER" id="PTHR46468">
    <property type="entry name" value="SENTRIN-SPECIFIC PROTEASE 8"/>
    <property type="match status" value="1"/>
</dbReference>
<dbReference type="GO" id="GO:0006508">
    <property type="term" value="P:proteolysis"/>
    <property type="evidence" value="ECO:0007669"/>
    <property type="project" value="UniProtKB-KW"/>
</dbReference>
<evidence type="ECO:0000259" key="5">
    <source>
        <dbReference type="PROSITE" id="PS50600"/>
    </source>
</evidence>
<proteinExistence type="inferred from homology"/>